<organism evidence="2 3">
    <name type="scientific">Eiseniibacteriota bacterium</name>
    <dbReference type="NCBI Taxonomy" id="2212470"/>
    <lineage>
        <taxon>Bacteria</taxon>
        <taxon>Candidatus Eiseniibacteriota</taxon>
    </lineage>
</organism>
<evidence type="ECO:0000313" key="3">
    <source>
        <dbReference type="Proteomes" id="UP000777784"/>
    </source>
</evidence>
<feature type="compositionally biased region" description="Acidic residues" evidence="1">
    <location>
        <begin position="151"/>
        <end position="160"/>
    </location>
</feature>
<dbReference type="Gene3D" id="2.60.40.4070">
    <property type="match status" value="1"/>
</dbReference>
<gene>
    <name evidence="2" type="ORF">KJ970_02345</name>
</gene>
<evidence type="ECO:0000313" key="2">
    <source>
        <dbReference type="EMBL" id="MBU2689738.1"/>
    </source>
</evidence>
<dbReference type="Proteomes" id="UP000777784">
    <property type="component" value="Unassembled WGS sequence"/>
</dbReference>
<accession>A0A948WB86</accession>
<protein>
    <submittedName>
        <fullName evidence="2">Uncharacterized protein</fullName>
    </submittedName>
</protein>
<sequence length="820" mass="89757">MKLHGYWLATGAVLTLVLFHLFPDPIEARYLRATDAPSSTSGIDQLYATRPPNLFYHNVGLLELLVTNVGLIGNPFGLDSFGAGWGGGEFLFAAGLWIGAVASDNLSYVSTGVSSGSFSLEFLPEPDPIDTIYPSFEGVLGGNRTGFSSTVDDDGDGLTDEDFHNGRDDDGDGLTDEDFEAISQQMFSCQYTDFTERAQDTNPEHRPLNLLVQQRSFAWSTPGSNEFIGFEFTIWNDGFETLRDVYIGFFVDSDAGPRDAESYWTDDGGAYLNLDTLYVNPARNDECAAETLNIEICYMHDIKDDGQTATGGDIDGYFGGMFLGHTIDPIGVFAPEEVGIYSAAFFSSNAPYPEGDPGNDFERYDLLSSGNKPTRPTTQPDDYRYVFSAGPFAELLPDENLMFQTAFVIGSGRGGMVRNAMNAQRIYNGIWRDVDGRADTGIEGRETCLIAIGPGEPARWTDPCRDLSPVRVIKETECIPENYVDNDCDLCTPDPLCIGCEKLVHWVGSVAPPSPSMNNDEPKDPTVTVRLPAGDKSVRLEWDNISELAVDPISGKILWTGYKVNQAKDWNRPTGSIGPAPDDWQVVFEISSDPKDGLGEDSPHHIKHFTDFTVTSTYDVLTGASGPDSIKPYYPVGRYKYTDTGGLHNGMLYYYDITAFSTIPDTLDPGDPLLGIEPTIAYYELESRPTATEDQAVIPIWSGTSSMDDIYVIPNPYIRGGQPASWDLNPSDSDPTGTKIAFAHLPRKKCEIHIYTLAGDLVQTLEHDPALDAALGRESNSGTVFWNLITSNGQDVVSGVYLFAANCGSDTKVGRFVIIR</sequence>
<dbReference type="EMBL" id="JAHJDP010000015">
    <property type="protein sequence ID" value="MBU2689738.1"/>
    <property type="molecule type" value="Genomic_DNA"/>
</dbReference>
<feature type="region of interest" description="Disordered" evidence="1">
    <location>
        <begin position="151"/>
        <end position="172"/>
    </location>
</feature>
<comment type="caution">
    <text evidence="2">The sequence shown here is derived from an EMBL/GenBank/DDBJ whole genome shotgun (WGS) entry which is preliminary data.</text>
</comment>
<evidence type="ECO:0000256" key="1">
    <source>
        <dbReference type="SAM" id="MobiDB-lite"/>
    </source>
</evidence>
<proteinExistence type="predicted"/>
<reference evidence="2" key="1">
    <citation type="submission" date="2021-05" db="EMBL/GenBank/DDBJ databases">
        <title>Energy efficiency and biological interactions define the core microbiome of deep oligotrophic groundwater.</title>
        <authorList>
            <person name="Mehrshad M."/>
            <person name="Lopez-Fernandez M."/>
            <person name="Bell E."/>
            <person name="Bernier-Latmani R."/>
            <person name="Bertilsson S."/>
            <person name="Dopson M."/>
        </authorList>
    </citation>
    <scope>NUCLEOTIDE SEQUENCE</scope>
    <source>
        <strain evidence="2">Modern_marine.mb.64</strain>
    </source>
</reference>
<dbReference type="AlphaFoldDB" id="A0A948WB86"/>
<name>A0A948WB86_UNCEI</name>